<gene>
    <name evidence="2" type="ORF">COF40_05240</name>
</gene>
<comment type="caution">
    <text evidence="2">The sequence shown here is derived from an EMBL/GenBank/DDBJ whole genome shotgun (WGS) entry which is preliminary data.</text>
</comment>
<organism evidence="2 3">
    <name type="scientific">Bacillus toyonensis</name>
    <dbReference type="NCBI Taxonomy" id="155322"/>
    <lineage>
        <taxon>Bacteria</taxon>
        <taxon>Bacillati</taxon>
        <taxon>Bacillota</taxon>
        <taxon>Bacilli</taxon>
        <taxon>Bacillales</taxon>
        <taxon>Bacillaceae</taxon>
        <taxon>Bacillus</taxon>
        <taxon>Bacillus cereus group</taxon>
    </lineage>
</organism>
<dbReference type="InterPro" id="IPR013097">
    <property type="entry name" value="Dabb"/>
</dbReference>
<evidence type="ECO:0000313" key="3">
    <source>
        <dbReference type="Proteomes" id="UP000225997"/>
    </source>
</evidence>
<dbReference type="PROSITE" id="PS51502">
    <property type="entry name" value="S_R_A_B_BARREL"/>
    <property type="match status" value="1"/>
</dbReference>
<name>A0A2B5X5Y5_9BACI</name>
<dbReference type="Proteomes" id="UP000225997">
    <property type="component" value="Unassembled WGS sequence"/>
</dbReference>
<evidence type="ECO:0000313" key="2">
    <source>
        <dbReference type="EMBL" id="PHD72668.1"/>
    </source>
</evidence>
<protein>
    <submittedName>
        <fullName evidence="2">Stress protein</fullName>
    </submittedName>
</protein>
<reference evidence="2 3" key="1">
    <citation type="submission" date="2017-09" db="EMBL/GenBank/DDBJ databases">
        <title>Large-scale bioinformatics analysis of Bacillus genomes uncovers conserved roles of natural products in bacterial physiology.</title>
        <authorList>
            <consortium name="Agbiome Team Llc"/>
            <person name="Bleich R.M."/>
            <person name="Grubbs K.J."/>
            <person name="Santa Maria K.C."/>
            <person name="Allen S.E."/>
            <person name="Farag S."/>
            <person name="Shank E.A."/>
            <person name="Bowers A."/>
        </authorList>
    </citation>
    <scope>NUCLEOTIDE SEQUENCE [LARGE SCALE GENOMIC DNA]</scope>
    <source>
        <strain evidence="2 3">AFS044250</strain>
    </source>
</reference>
<dbReference type="Pfam" id="PF07876">
    <property type="entry name" value="Dabb"/>
    <property type="match status" value="1"/>
</dbReference>
<dbReference type="AlphaFoldDB" id="A0A2B5X5Y5"/>
<dbReference type="SUPFAM" id="SSF54909">
    <property type="entry name" value="Dimeric alpha+beta barrel"/>
    <property type="match status" value="1"/>
</dbReference>
<evidence type="ECO:0000256" key="1">
    <source>
        <dbReference type="ARBA" id="ARBA00011738"/>
    </source>
</evidence>
<dbReference type="PANTHER" id="PTHR33178">
    <property type="match status" value="1"/>
</dbReference>
<dbReference type="RefSeq" id="WP_100063766.1">
    <property type="nucleotide sequence ID" value="NZ_NUSQ01000026.1"/>
</dbReference>
<dbReference type="SMART" id="SM00886">
    <property type="entry name" value="Dabb"/>
    <property type="match status" value="1"/>
</dbReference>
<dbReference type="Gene3D" id="3.30.70.100">
    <property type="match status" value="1"/>
</dbReference>
<proteinExistence type="predicted"/>
<comment type="subunit">
    <text evidence="1">Homodimer.</text>
</comment>
<dbReference type="InterPro" id="IPR011008">
    <property type="entry name" value="Dimeric_a/b-barrel"/>
</dbReference>
<sequence length="116" mass="13810">MNFCSNKYKNYPWQHIVFFKFNEKSTNEYEQCLLDVLLSFKKTIPGIIELTAAFNDTDELDRIQGFRLGLQIIFENKQSLIEYAMNPNHLYFQKQLGPVFENAIVVDYPLKYEKKK</sequence>
<dbReference type="PANTHER" id="PTHR33178:SF10">
    <property type="entry name" value="STRESS-RESPONSE A_B BARREL DOMAIN-CONTAINING PROTEIN"/>
    <property type="match status" value="1"/>
</dbReference>
<dbReference type="EMBL" id="NUSQ01000026">
    <property type="protein sequence ID" value="PHD72668.1"/>
    <property type="molecule type" value="Genomic_DNA"/>
</dbReference>
<dbReference type="InterPro" id="IPR044662">
    <property type="entry name" value="HS1/DABB1-like"/>
</dbReference>
<accession>A0A2B5X5Y5</accession>